<dbReference type="Proteomes" id="UP000001299">
    <property type="component" value="Chromosome 2"/>
</dbReference>
<dbReference type="STRING" id="515622.bpr_III233"/>
<sequence>MGQIEELENELSSIQAQVNNIQASLNKTRSMVSLIKQSQSSHVAQLQTQSRYMQQKQQPQQAQPQSQFNPQYQQVNPQPQIQQTPYQQVPTTPQYRQVQPQAQAQPQYQNVHPQYQQANQPYNQTQPRPAQATQYQQPVYRTVQPQQSNNRQVVVQPGAYNHAGSKPNTSESAESWIGKHLMSIMASVLIFVALILFASLIIPYLSDGIKITLMFTVSLGLSAFAYFMHRKKPDNTFYTALLACGIGCSYISILVTRISFEAIGDIGMYVLMLVWGIAVLFLARKENWLFQIISNAGFVISSIMAFGIDSEKLILPLLAYLIIMGGAHQFIFWKNSLQRKLQFGVNLAILAQYTAVLRVHFDGGAAYIIAFVIMSILALAAFLYFTFGDFICEKASSPYFALAGAATLAITYYGLMNGLGAPDMARVCGLLVIGVLAEVAMIMTDRKNPDNEDALFSLIWISIWFSIVAIIAFNYVETYYNTGIVYLLLAPLALWGIKSGNKCYKWQAFALAAVFALIEMWGGMTLIFSIMAFAYTVLVFVIEAFILNNTKELKLSYYIFTMVNLLIMMNAICGKYEIADDYRLVLMSVPAGLLNAAMMLIHFDRDNSGESDLSILKLLNAFNIIGMITGLYDMLSSDNAIAIGISLVFTVTLASINLKHHMEGKGEEKLYAGIKYGIILITALFCYDAKGYIASVVILAYAIVCIIIGFSKRFGAKELRVYGLILSMICVVKFIMIDTTYENTLGHALSFLISGILCFAISAIYNHFAKQDLTEDNNTADRSSSGQL</sequence>
<evidence type="ECO:0000313" key="3">
    <source>
        <dbReference type="EMBL" id="ADL35919.1"/>
    </source>
</evidence>
<feature type="transmembrane region" description="Helical" evidence="2">
    <location>
        <begin position="454"/>
        <end position="473"/>
    </location>
</feature>
<dbReference type="AlphaFoldDB" id="E0S3D7"/>
<reference evidence="3 4" key="1">
    <citation type="journal article" date="2010" name="PLoS ONE">
        <title>The glycobiome of the rumen bacterium Butyrivibrio proteoclasticus B316(T) highlights adaptation to a polysaccharide-rich environment.</title>
        <authorList>
            <person name="Kelly W.J."/>
            <person name="Leahy S.C."/>
            <person name="Altermann E."/>
            <person name="Yeoman C.J."/>
            <person name="Dunne J.C."/>
            <person name="Kong Z."/>
            <person name="Pacheco D.M."/>
            <person name="Li D."/>
            <person name="Noel S.J."/>
            <person name="Moon C.D."/>
            <person name="Cookson A.L."/>
            <person name="Attwood G.T."/>
        </authorList>
    </citation>
    <scope>NUCLEOTIDE SEQUENCE [LARGE SCALE GENOMIC DNA]</scope>
    <source>
        <strain evidence="4">ATCC 51982 / DSM 14932 / B316</strain>
    </source>
</reference>
<dbReference type="eggNOG" id="COG3087">
    <property type="taxonomic scope" value="Bacteria"/>
</dbReference>
<keyword evidence="2" id="KW-1133">Transmembrane helix</keyword>
<organism evidence="3 4">
    <name type="scientific">Butyrivibrio proteoclasticus (strain ATCC 51982 / DSM 14932 / B316)</name>
    <name type="common">Clostridium proteoclasticum</name>
    <dbReference type="NCBI Taxonomy" id="515622"/>
    <lineage>
        <taxon>Bacteria</taxon>
        <taxon>Bacillati</taxon>
        <taxon>Bacillota</taxon>
        <taxon>Clostridia</taxon>
        <taxon>Lachnospirales</taxon>
        <taxon>Lachnospiraceae</taxon>
        <taxon>Butyrivibrio</taxon>
    </lineage>
</organism>
<evidence type="ECO:0000256" key="2">
    <source>
        <dbReference type="SAM" id="Phobius"/>
    </source>
</evidence>
<feature type="transmembrane region" description="Helical" evidence="2">
    <location>
        <begin position="584"/>
        <end position="603"/>
    </location>
</feature>
<accession>E0S3D7</accession>
<evidence type="ECO:0000313" key="4">
    <source>
        <dbReference type="Proteomes" id="UP000001299"/>
    </source>
</evidence>
<feature type="transmembrane region" description="Helical" evidence="2">
    <location>
        <begin position="747"/>
        <end position="765"/>
    </location>
</feature>
<feature type="transmembrane region" description="Helical" evidence="2">
    <location>
        <begin position="615"/>
        <end position="634"/>
    </location>
</feature>
<keyword evidence="4" id="KW-1185">Reference proteome</keyword>
<feature type="transmembrane region" description="Helical" evidence="2">
    <location>
        <begin position="670"/>
        <end position="687"/>
    </location>
</feature>
<feature type="transmembrane region" description="Helical" evidence="2">
    <location>
        <begin position="367"/>
        <end position="387"/>
    </location>
</feature>
<dbReference type="EMBL" id="CP001811">
    <property type="protein sequence ID" value="ADL35919.1"/>
    <property type="molecule type" value="Genomic_DNA"/>
</dbReference>
<feature type="transmembrane region" description="Helical" evidence="2">
    <location>
        <begin position="266"/>
        <end position="283"/>
    </location>
</feature>
<feature type="transmembrane region" description="Helical" evidence="2">
    <location>
        <begin position="479"/>
        <end position="497"/>
    </location>
</feature>
<dbReference type="HOGENOM" id="CLU_371998_0_0_9"/>
<feature type="transmembrane region" description="Helical" evidence="2">
    <location>
        <begin position="288"/>
        <end position="307"/>
    </location>
</feature>
<feature type="transmembrane region" description="Helical" evidence="2">
    <location>
        <begin position="184"/>
        <end position="205"/>
    </location>
</feature>
<feature type="transmembrane region" description="Helical" evidence="2">
    <location>
        <begin position="313"/>
        <end position="331"/>
    </location>
</feature>
<evidence type="ECO:0000256" key="1">
    <source>
        <dbReference type="SAM" id="MobiDB-lite"/>
    </source>
</evidence>
<dbReference type="RefSeq" id="WP_013282569.1">
    <property type="nucleotide sequence ID" value="NC_014388.1"/>
</dbReference>
<proteinExistence type="predicted"/>
<feature type="transmembrane region" description="Helical" evidence="2">
    <location>
        <begin position="693"/>
        <end position="710"/>
    </location>
</feature>
<feature type="transmembrane region" description="Helical" evidence="2">
    <location>
        <begin position="527"/>
        <end position="548"/>
    </location>
</feature>
<keyword evidence="2" id="KW-0472">Membrane</keyword>
<feature type="transmembrane region" description="Helical" evidence="2">
    <location>
        <begin position="211"/>
        <end position="228"/>
    </location>
</feature>
<gene>
    <name evidence="3" type="ordered locus">bpr_III233</name>
</gene>
<feature type="transmembrane region" description="Helical" evidence="2">
    <location>
        <begin position="424"/>
        <end position="442"/>
    </location>
</feature>
<feature type="transmembrane region" description="Helical" evidence="2">
    <location>
        <begin position="640"/>
        <end position="658"/>
    </location>
</feature>
<protein>
    <recommendedName>
        <fullName evidence="5">DUF2339 domain-containing protein</fullName>
    </recommendedName>
</protein>
<name>E0S3D7_BUTPB</name>
<evidence type="ECO:0008006" key="5">
    <source>
        <dbReference type="Google" id="ProtNLM"/>
    </source>
</evidence>
<feature type="compositionally biased region" description="Low complexity" evidence="1">
    <location>
        <begin position="54"/>
        <end position="110"/>
    </location>
</feature>
<feature type="transmembrane region" description="Helical" evidence="2">
    <location>
        <begin position="399"/>
        <end position="418"/>
    </location>
</feature>
<keyword evidence="2" id="KW-0812">Transmembrane</keyword>
<feature type="transmembrane region" description="Helical" evidence="2">
    <location>
        <begin position="722"/>
        <end position="741"/>
    </location>
</feature>
<feature type="transmembrane region" description="Helical" evidence="2">
    <location>
        <begin position="555"/>
        <end position="572"/>
    </location>
</feature>
<dbReference type="KEGG" id="bpb:bpr_III233"/>
<feature type="region of interest" description="Disordered" evidence="1">
    <location>
        <begin position="45"/>
        <end position="110"/>
    </location>
</feature>
<feature type="transmembrane region" description="Helical" evidence="2">
    <location>
        <begin position="240"/>
        <end position="260"/>
    </location>
</feature>